<evidence type="ECO:0000256" key="1">
    <source>
        <dbReference type="SAM" id="Phobius"/>
    </source>
</evidence>
<dbReference type="EMBL" id="VLTL01000230">
    <property type="protein sequence ID" value="KAA0150505.1"/>
    <property type="molecule type" value="Genomic_DNA"/>
</dbReference>
<keyword evidence="1" id="KW-1133">Transmembrane helix</keyword>
<gene>
    <name evidence="2" type="ORF">FNF28_07246</name>
</gene>
<reference evidence="2 3" key="1">
    <citation type="submission" date="2019-07" db="EMBL/GenBank/DDBJ databases">
        <title>Genomes of Cafeteria roenbergensis.</title>
        <authorList>
            <person name="Fischer M.G."/>
            <person name="Hackl T."/>
            <person name="Roman M."/>
        </authorList>
    </citation>
    <scope>NUCLEOTIDE SEQUENCE [LARGE SCALE GENOMIC DNA]</scope>
    <source>
        <strain evidence="2 3">RCC970-E3</strain>
    </source>
</reference>
<keyword evidence="1" id="KW-0472">Membrane</keyword>
<name>A0A5A8CC56_CAFRO</name>
<evidence type="ECO:0000313" key="2">
    <source>
        <dbReference type="EMBL" id="KAA0150505.1"/>
    </source>
</evidence>
<feature type="transmembrane region" description="Helical" evidence="1">
    <location>
        <begin position="12"/>
        <end position="31"/>
    </location>
</feature>
<evidence type="ECO:0000313" key="3">
    <source>
        <dbReference type="Proteomes" id="UP000324907"/>
    </source>
</evidence>
<dbReference type="Proteomes" id="UP000324907">
    <property type="component" value="Unassembled WGS sequence"/>
</dbReference>
<sequence length="200" mass="22945">MTDVVCFESDVHLTLFPFGLIVAMVVTREYMTEEVWLFRRKYNRLYYRFRPGKATYWIALILLRKFLIAFTALMFRSTPSYQLAFSLLVPCSALRAAVRNLPYMSPSDYDRTVRHHLLQAGIADTLHTRSDHWRIREEMTAVEEAYNPGGSSRTGAWRDAALGAAVADLEEDKATNVSFAMFLVDYNAVESVLLGVRQML</sequence>
<dbReference type="AlphaFoldDB" id="A0A5A8CC56"/>
<comment type="caution">
    <text evidence="2">The sequence shown here is derived from an EMBL/GenBank/DDBJ whole genome shotgun (WGS) entry which is preliminary data.</text>
</comment>
<protein>
    <submittedName>
        <fullName evidence="2">Uncharacterized protein</fullName>
    </submittedName>
</protein>
<keyword evidence="1" id="KW-0812">Transmembrane</keyword>
<accession>A0A5A8CC56</accession>
<feature type="transmembrane region" description="Helical" evidence="1">
    <location>
        <begin position="54"/>
        <end position="75"/>
    </location>
</feature>
<organism evidence="2 3">
    <name type="scientific">Cafeteria roenbergensis</name>
    <name type="common">Marine flagellate</name>
    <dbReference type="NCBI Taxonomy" id="33653"/>
    <lineage>
        <taxon>Eukaryota</taxon>
        <taxon>Sar</taxon>
        <taxon>Stramenopiles</taxon>
        <taxon>Bigyra</taxon>
        <taxon>Opalozoa</taxon>
        <taxon>Bicosoecida</taxon>
        <taxon>Cafeteriaceae</taxon>
        <taxon>Cafeteria</taxon>
    </lineage>
</organism>
<proteinExistence type="predicted"/>